<organism evidence="2 3">
    <name type="scientific">Portunus trituberculatus</name>
    <name type="common">Swimming crab</name>
    <name type="synonym">Neptunus trituberculatus</name>
    <dbReference type="NCBI Taxonomy" id="210409"/>
    <lineage>
        <taxon>Eukaryota</taxon>
        <taxon>Metazoa</taxon>
        <taxon>Ecdysozoa</taxon>
        <taxon>Arthropoda</taxon>
        <taxon>Crustacea</taxon>
        <taxon>Multicrustacea</taxon>
        <taxon>Malacostraca</taxon>
        <taxon>Eumalacostraca</taxon>
        <taxon>Eucarida</taxon>
        <taxon>Decapoda</taxon>
        <taxon>Pleocyemata</taxon>
        <taxon>Brachyura</taxon>
        <taxon>Eubrachyura</taxon>
        <taxon>Portunoidea</taxon>
        <taxon>Portunidae</taxon>
        <taxon>Portuninae</taxon>
        <taxon>Portunus</taxon>
    </lineage>
</organism>
<keyword evidence="3" id="KW-1185">Reference proteome</keyword>
<feature type="signal peptide" evidence="1">
    <location>
        <begin position="1"/>
        <end position="21"/>
    </location>
</feature>
<sequence length="60" mass="6412">MFSVGPVHMLVMICMSVVGGGKETRYDHTSGQDWFARLRSARPASGLPSVLANSSVKTST</sequence>
<name>A0A5B7HPM7_PORTR</name>
<evidence type="ECO:0000313" key="2">
    <source>
        <dbReference type="EMBL" id="MPC70638.1"/>
    </source>
</evidence>
<reference evidence="2 3" key="1">
    <citation type="submission" date="2019-05" db="EMBL/GenBank/DDBJ databases">
        <title>Another draft genome of Portunus trituberculatus and its Hox gene families provides insights of decapod evolution.</title>
        <authorList>
            <person name="Jeong J.-H."/>
            <person name="Song I."/>
            <person name="Kim S."/>
            <person name="Choi T."/>
            <person name="Kim D."/>
            <person name="Ryu S."/>
            <person name="Kim W."/>
        </authorList>
    </citation>
    <scope>NUCLEOTIDE SEQUENCE [LARGE SCALE GENOMIC DNA]</scope>
    <source>
        <tissue evidence="2">Muscle</tissue>
    </source>
</reference>
<keyword evidence="1" id="KW-0732">Signal</keyword>
<proteinExistence type="predicted"/>
<dbReference type="Proteomes" id="UP000324222">
    <property type="component" value="Unassembled WGS sequence"/>
</dbReference>
<evidence type="ECO:0000313" key="3">
    <source>
        <dbReference type="Proteomes" id="UP000324222"/>
    </source>
</evidence>
<feature type="chain" id="PRO_5023124445" evidence="1">
    <location>
        <begin position="22"/>
        <end position="60"/>
    </location>
</feature>
<comment type="caution">
    <text evidence="2">The sequence shown here is derived from an EMBL/GenBank/DDBJ whole genome shotgun (WGS) entry which is preliminary data.</text>
</comment>
<accession>A0A5B7HPM7</accession>
<evidence type="ECO:0000256" key="1">
    <source>
        <dbReference type="SAM" id="SignalP"/>
    </source>
</evidence>
<protein>
    <submittedName>
        <fullName evidence="2">Uncharacterized protein</fullName>
    </submittedName>
</protein>
<gene>
    <name evidence="2" type="ORF">E2C01_064893</name>
</gene>
<dbReference type="AlphaFoldDB" id="A0A5B7HPM7"/>
<dbReference type="EMBL" id="VSRR010031474">
    <property type="protein sequence ID" value="MPC70638.1"/>
    <property type="molecule type" value="Genomic_DNA"/>
</dbReference>